<dbReference type="InterPro" id="IPR000843">
    <property type="entry name" value="HTH_LacI"/>
</dbReference>
<dbReference type="SUPFAM" id="SSF53822">
    <property type="entry name" value="Periplasmic binding protein-like I"/>
    <property type="match status" value="1"/>
</dbReference>
<dbReference type="PROSITE" id="PS50932">
    <property type="entry name" value="HTH_LACI_2"/>
    <property type="match status" value="1"/>
</dbReference>
<dbReference type="Gene3D" id="1.10.260.40">
    <property type="entry name" value="lambda repressor-like DNA-binding domains"/>
    <property type="match status" value="1"/>
</dbReference>
<dbReference type="EMBL" id="FNDZ01000002">
    <property type="protein sequence ID" value="SDI39116.1"/>
    <property type="molecule type" value="Genomic_DNA"/>
</dbReference>
<dbReference type="GO" id="GO:0003700">
    <property type="term" value="F:DNA-binding transcription factor activity"/>
    <property type="evidence" value="ECO:0007669"/>
    <property type="project" value="TreeGrafter"/>
</dbReference>
<keyword evidence="1" id="KW-0805">Transcription regulation</keyword>
<dbReference type="GO" id="GO:0000976">
    <property type="term" value="F:transcription cis-regulatory region binding"/>
    <property type="evidence" value="ECO:0007669"/>
    <property type="project" value="TreeGrafter"/>
</dbReference>
<dbReference type="InterPro" id="IPR028082">
    <property type="entry name" value="Peripla_BP_I"/>
</dbReference>
<dbReference type="InterPro" id="IPR001761">
    <property type="entry name" value="Peripla_BP/Lac1_sug-bd_dom"/>
</dbReference>
<evidence type="ECO:0000259" key="4">
    <source>
        <dbReference type="PROSITE" id="PS50932"/>
    </source>
</evidence>
<dbReference type="SMART" id="SM00354">
    <property type="entry name" value="HTH_LACI"/>
    <property type="match status" value="1"/>
</dbReference>
<evidence type="ECO:0000256" key="3">
    <source>
        <dbReference type="ARBA" id="ARBA00023163"/>
    </source>
</evidence>
<dbReference type="InterPro" id="IPR001387">
    <property type="entry name" value="Cro/C1-type_HTH"/>
</dbReference>
<dbReference type="CDD" id="cd01392">
    <property type="entry name" value="HTH_LacI"/>
    <property type="match status" value="1"/>
</dbReference>
<name>A0A1G8K6H8_9CLOT</name>
<evidence type="ECO:0000256" key="2">
    <source>
        <dbReference type="ARBA" id="ARBA00023125"/>
    </source>
</evidence>
<proteinExistence type="predicted"/>
<dbReference type="PANTHER" id="PTHR30146">
    <property type="entry name" value="LACI-RELATED TRANSCRIPTIONAL REPRESSOR"/>
    <property type="match status" value="1"/>
</dbReference>
<evidence type="ECO:0000259" key="5">
    <source>
        <dbReference type="PROSITE" id="PS50943"/>
    </source>
</evidence>
<dbReference type="PROSITE" id="PS50943">
    <property type="entry name" value="HTH_CROC1"/>
    <property type="match status" value="1"/>
</dbReference>
<evidence type="ECO:0000313" key="6">
    <source>
        <dbReference type="EMBL" id="SDI39116.1"/>
    </source>
</evidence>
<feature type="domain" description="HTH cro/C1-type" evidence="5">
    <location>
        <begin position="3"/>
        <end position="50"/>
    </location>
</feature>
<dbReference type="Proteomes" id="UP000183255">
    <property type="component" value="Unassembled WGS sequence"/>
</dbReference>
<dbReference type="CDD" id="cd06284">
    <property type="entry name" value="PBP1_LacI-like"/>
    <property type="match status" value="1"/>
</dbReference>
<dbReference type="PANTHER" id="PTHR30146:SF109">
    <property type="entry name" value="HTH-TYPE TRANSCRIPTIONAL REGULATOR GALS"/>
    <property type="match status" value="1"/>
</dbReference>
<organism evidence="6 7">
    <name type="scientific">Proteiniclasticum ruminis</name>
    <dbReference type="NCBI Taxonomy" id="398199"/>
    <lineage>
        <taxon>Bacteria</taxon>
        <taxon>Bacillati</taxon>
        <taxon>Bacillota</taxon>
        <taxon>Clostridia</taxon>
        <taxon>Eubacteriales</taxon>
        <taxon>Clostridiaceae</taxon>
        <taxon>Proteiniclasticum</taxon>
    </lineage>
</organism>
<dbReference type="Pfam" id="PF00532">
    <property type="entry name" value="Peripla_BP_1"/>
    <property type="match status" value="1"/>
</dbReference>
<dbReference type="AlphaFoldDB" id="A0A1G8K6H8"/>
<feature type="domain" description="HTH lacI-type" evidence="4">
    <location>
        <begin position="2"/>
        <end position="56"/>
    </location>
</feature>
<evidence type="ECO:0000313" key="7">
    <source>
        <dbReference type="Proteomes" id="UP000183255"/>
    </source>
</evidence>
<reference evidence="6 7" key="1">
    <citation type="submission" date="2016-10" db="EMBL/GenBank/DDBJ databases">
        <authorList>
            <person name="de Groot N.N."/>
        </authorList>
    </citation>
    <scope>NUCLEOTIDE SEQUENCE [LARGE SCALE GENOMIC DNA]</scope>
    <source>
        <strain evidence="6 7">CGMCC 1.5058</strain>
    </source>
</reference>
<dbReference type="SUPFAM" id="SSF47413">
    <property type="entry name" value="lambda repressor-like DNA-binding domains"/>
    <property type="match status" value="1"/>
</dbReference>
<keyword evidence="2" id="KW-0238">DNA-binding</keyword>
<dbReference type="PROSITE" id="PS00356">
    <property type="entry name" value="HTH_LACI_1"/>
    <property type="match status" value="1"/>
</dbReference>
<dbReference type="InterPro" id="IPR010982">
    <property type="entry name" value="Lambda_DNA-bd_dom_sf"/>
</dbReference>
<gene>
    <name evidence="6" type="ORF">SAMN05421804_102219</name>
</gene>
<sequence length="335" mass="37811">MATIKDVAKEAKVSVATVSRVLNDKETVKPETQEKVLKAIEKLNFEPNLLARNFRKNETRVVLIVAPNITNPYYAHILTGIGDTAGTLGYSALIYNTSGKPEKEKEALDMLAKKRADGAILLASTMDRSLLMQYANDYPMVQCSEYDEKADLPRVSIDNYRATRELMTYLLQLGHTKIATISSKNPYISTMERQRAYEDALKDKSMKVPKSYTVFADRDYSFNSAKKAAMKLLSMKNRPTAVFCISDTIALGAISAAKELNIRVPEDLTVTGFDDVEDTTMFHPYISTVKQPCYKLGVQSMKLLYDCIRKKEMKEKHHILKHQFIERESSGPHTT</sequence>
<dbReference type="RefSeq" id="WP_031577769.1">
    <property type="nucleotide sequence ID" value="NZ_DAMANS010000041.1"/>
</dbReference>
<keyword evidence="3" id="KW-0804">Transcription</keyword>
<evidence type="ECO:0000256" key="1">
    <source>
        <dbReference type="ARBA" id="ARBA00023015"/>
    </source>
</evidence>
<dbReference type="Gene3D" id="3.40.50.2300">
    <property type="match status" value="2"/>
</dbReference>
<dbReference type="PRINTS" id="PR00036">
    <property type="entry name" value="HTHLACI"/>
</dbReference>
<accession>A0A1G8K6H8</accession>
<dbReference type="Pfam" id="PF00356">
    <property type="entry name" value="LacI"/>
    <property type="match status" value="1"/>
</dbReference>
<protein>
    <submittedName>
        <fullName evidence="6">LacI family transcriptional regulator, repressor for deo operon, udp, cdd, tsx, nupC, and nupG</fullName>
    </submittedName>
</protein>